<protein>
    <submittedName>
        <fullName evidence="2">Uncharacterized protein</fullName>
    </submittedName>
</protein>
<reference evidence="2" key="3">
    <citation type="submission" date="2025-09" db="UniProtKB">
        <authorList>
            <consortium name="Ensembl"/>
        </authorList>
    </citation>
    <scope>IDENTIFICATION</scope>
</reference>
<dbReference type="AlphaFoldDB" id="H2ZJA4"/>
<evidence type="ECO:0000313" key="2">
    <source>
        <dbReference type="Ensembl" id="ENSCSAVP00000017670.1"/>
    </source>
</evidence>
<evidence type="ECO:0000313" key="3">
    <source>
        <dbReference type="Proteomes" id="UP000007875"/>
    </source>
</evidence>
<accession>H2ZJA4</accession>
<dbReference type="Ensembl" id="ENSCSAVT00000017862.1">
    <property type="protein sequence ID" value="ENSCSAVP00000017670.1"/>
    <property type="gene ID" value="ENSCSAVG00000010404.1"/>
</dbReference>
<dbReference type="InParanoid" id="H2ZJA4"/>
<dbReference type="Proteomes" id="UP000007875">
    <property type="component" value="Unassembled WGS sequence"/>
</dbReference>
<name>H2ZJA4_CIOSA</name>
<feature type="compositionally biased region" description="Polar residues" evidence="1">
    <location>
        <begin position="1"/>
        <end position="25"/>
    </location>
</feature>
<keyword evidence="3" id="KW-1185">Reference proteome</keyword>
<feature type="region of interest" description="Disordered" evidence="1">
    <location>
        <begin position="1"/>
        <end position="34"/>
    </location>
</feature>
<sequence>MSSSNGSQVSPVQSTSPNTVPSNIPTAAPQPVYRNLPTSTVVAATSCSQYRMVQSKSTPNVSTKPFYAGGTVNSRPYSAPKFNRKYAQVESRISSHATFNSMESPRRNNMNNAALAAASSSKIINYAHKARNGMLTPNRTDLPSYESSPPDVDEDMDGNMQDEFGMLEPENIFEQILEEDSGEEDEFDEDEDDELLAISGCGSPDSYRRLSAKLPLSYHSSSYSTNTISGNSGPMRSKNTNVKQSVSMHKKISRIASLSVKATEIPLPSVGAPMPSPRSILNGNLKTVPAFRTPTNVRLRQSLQATTCTLEIGPKSRRGLVAVSVPGAKLVQPGQTDKTNLLMSLLFLPPFYI</sequence>
<reference evidence="2" key="2">
    <citation type="submission" date="2025-08" db="UniProtKB">
        <authorList>
            <consortium name="Ensembl"/>
        </authorList>
    </citation>
    <scope>IDENTIFICATION</scope>
</reference>
<evidence type="ECO:0000256" key="1">
    <source>
        <dbReference type="SAM" id="MobiDB-lite"/>
    </source>
</evidence>
<proteinExistence type="predicted"/>
<reference evidence="3" key="1">
    <citation type="submission" date="2003-08" db="EMBL/GenBank/DDBJ databases">
        <authorList>
            <person name="Birren B."/>
            <person name="Nusbaum C."/>
            <person name="Abebe A."/>
            <person name="Abouelleil A."/>
            <person name="Adekoya E."/>
            <person name="Ait-zahra M."/>
            <person name="Allen N."/>
            <person name="Allen T."/>
            <person name="An P."/>
            <person name="Anderson M."/>
            <person name="Anderson S."/>
            <person name="Arachchi H."/>
            <person name="Armbruster J."/>
            <person name="Bachantsang P."/>
            <person name="Baldwin J."/>
            <person name="Barry A."/>
            <person name="Bayul T."/>
            <person name="Blitshsteyn B."/>
            <person name="Bloom T."/>
            <person name="Blye J."/>
            <person name="Boguslavskiy L."/>
            <person name="Borowsky M."/>
            <person name="Boukhgalter B."/>
            <person name="Brunache A."/>
            <person name="Butler J."/>
            <person name="Calixte N."/>
            <person name="Calvo S."/>
            <person name="Camarata J."/>
            <person name="Campo K."/>
            <person name="Chang J."/>
            <person name="Cheshatsang Y."/>
            <person name="Citroen M."/>
            <person name="Collymore A."/>
            <person name="Considine T."/>
            <person name="Cook A."/>
            <person name="Cooke P."/>
            <person name="Corum B."/>
            <person name="Cuomo C."/>
            <person name="David R."/>
            <person name="Dawoe T."/>
            <person name="Degray S."/>
            <person name="Dodge S."/>
            <person name="Dooley K."/>
            <person name="Dorje P."/>
            <person name="Dorjee K."/>
            <person name="Dorris L."/>
            <person name="Duffey N."/>
            <person name="Dupes A."/>
            <person name="Elkins T."/>
            <person name="Engels R."/>
            <person name="Erickson J."/>
            <person name="Farina A."/>
            <person name="Faro S."/>
            <person name="Ferreira P."/>
            <person name="Fischer H."/>
            <person name="Fitzgerald M."/>
            <person name="Foley K."/>
            <person name="Gage D."/>
            <person name="Galagan J."/>
            <person name="Gearin G."/>
            <person name="Gnerre S."/>
            <person name="Gnirke A."/>
            <person name="Goyette A."/>
            <person name="Graham J."/>
            <person name="Grandbois E."/>
            <person name="Gyaltsen K."/>
            <person name="Hafez N."/>
            <person name="Hagopian D."/>
            <person name="Hagos B."/>
            <person name="Hall J."/>
            <person name="Hatcher B."/>
            <person name="Heller A."/>
            <person name="Higgins H."/>
            <person name="Honan T."/>
            <person name="Horn A."/>
            <person name="Houde N."/>
            <person name="Hughes L."/>
            <person name="Hulme W."/>
            <person name="Husby E."/>
            <person name="Iliev I."/>
            <person name="Jaffe D."/>
            <person name="Jones C."/>
            <person name="Kamal M."/>
            <person name="Kamat A."/>
            <person name="Kamvysselis M."/>
            <person name="Karlsson E."/>
            <person name="Kells C."/>
            <person name="Kieu A."/>
            <person name="Kisner P."/>
            <person name="Kodira C."/>
            <person name="Kulbokas E."/>
            <person name="Labutti K."/>
            <person name="Lama D."/>
            <person name="Landers T."/>
            <person name="Leger J."/>
            <person name="Levine S."/>
            <person name="Lewis D."/>
            <person name="Lewis T."/>
            <person name="Lindblad-toh K."/>
            <person name="Liu X."/>
            <person name="Lokyitsang T."/>
            <person name="Lokyitsang Y."/>
            <person name="Lucien O."/>
            <person name="Lui A."/>
            <person name="Ma L.J."/>
            <person name="Mabbitt R."/>
            <person name="Macdonald J."/>
            <person name="Maclean C."/>
            <person name="Major J."/>
            <person name="Manning J."/>
            <person name="Marabella R."/>
            <person name="Maru K."/>
            <person name="Matthews C."/>
            <person name="Mauceli E."/>
            <person name="Mccarthy M."/>
            <person name="Mcdonough S."/>
            <person name="Mcghee T."/>
            <person name="Meldrim J."/>
            <person name="Meneus L."/>
            <person name="Mesirov J."/>
            <person name="Mihalev A."/>
            <person name="Mihova T."/>
            <person name="Mikkelsen T."/>
            <person name="Mlenga V."/>
            <person name="Moru K."/>
            <person name="Mozes J."/>
            <person name="Mulrain L."/>
            <person name="Munson G."/>
            <person name="Naylor J."/>
            <person name="Newes C."/>
            <person name="Nguyen C."/>
            <person name="Nguyen N."/>
            <person name="Nguyen T."/>
            <person name="Nicol R."/>
            <person name="Nielsen C."/>
            <person name="Nizzari M."/>
            <person name="Norbu C."/>
            <person name="Norbu N."/>
            <person name="O'donnell P."/>
            <person name="Okoawo O."/>
            <person name="O'leary S."/>
            <person name="Omotosho B."/>
            <person name="O'neill K."/>
            <person name="Osman S."/>
            <person name="Parker S."/>
            <person name="Perrin D."/>
            <person name="Phunkhang P."/>
            <person name="Piqani B."/>
            <person name="Purcell S."/>
            <person name="Rachupka T."/>
            <person name="Ramasamy U."/>
            <person name="Rameau R."/>
            <person name="Ray V."/>
            <person name="Raymond C."/>
            <person name="Retta R."/>
            <person name="Richardson S."/>
            <person name="Rise C."/>
            <person name="Rodriguez J."/>
            <person name="Rogers J."/>
            <person name="Rogov P."/>
            <person name="Rutman M."/>
            <person name="Schupbach R."/>
            <person name="Seaman C."/>
            <person name="Settipalli S."/>
            <person name="Sharpe T."/>
            <person name="Sheridan J."/>
            <person name="Sherpa N."/>
            <person name="Shi J."/>
            <person name="Smirnov S."/>
            <person name="Smith C."/>
            <person name="Sougnez C."/>
            <person name="Spencer B."/>
            <person name="Stalker J."/>
            <person name="Stange-thomann N."/>
            <person name="Stavropoulos S."/>
            <person name="Stetson K."/>
            <person name="Stone C."/>
            <person name="Stone S."/>
            <person name="Stubbs M."/>
            <person name="Talamas J."/>
            <person name="Tchuinga P."/>
            <person name="Tenzing P."/>
            <person name="Tesfaye S."/>
            <person name="Theodore J."/>
            <person name="Thoulutsang Y."/>
            <person name="Topham K."/>
            <person name="Towey S."/>
            <person name="Tsamla T."/>
            <person name="Tsomo N."/>
            <person name="Vallee D."/>
            <person name="Vassiliev H."/>
            <person name="Venkataraman V."/>
            <person name="Vinson J."/>
            <person name="Vo A."/>
            <person name="Wade C."/>
            <person name="Wang S."/>
            <person name="Wangchuk T."/>
            <person name="Wangdi T."/>
            <person name="Whittaker C."/>
            <person name="Wilkinson J."/>
            <person name="Wu Y."/>
            <person name="Wyman D."/>
            <person name="Yadav S."/>
            <person name="Yang S."/>
            <person name="Yang X."/>
            <person name="Yeager S."/>
            <person name="Yee E."/>
            <person name="Young G."/>
            <person name="Zainoun J."/>
            <person name="Zembeck L."/>
            <person name="Zimmer A."/>
            <person name="Zody M."/>
            <person name="Lander E."/>
        </authorList>
    </citation>
    <scope>NUCLEOTIDE SEQUENCE [LARGE SCALE GENOMIC DNA]</scope>
</reference>
<organism evidence="2 3">
    <name type="scientific">Ciona savignyi</name>
    <name type="common">Pacific transparent sea squirt</name>
    <dbReference type="NCBI Taxonomy" id="51511"/>
    <lineage>
        <taxon>Eukaryota</taxon>
        <taxon>Metazoa</taxon>
        <taxon>Chordata</taxon>
        <taxon>Tunicata</taxon>
        <taxon>Ascidiacea</taxon>
        <taxon>Phlebobranchia</taxon>
        <taxon>Cionidae</taxon>
        <taxon>Ciona</taxon>
    </lineage>
</organism>
<dbReference type="HOGENOM" id="CLU_785151_0_0_1"/>